<proteinExistence type="predicted"/>
<accession>A0AAD0DXU2</accession>
<dbReference type="Proteomes" id="UP000217144">
    <property type="component" value="Chromosome"/>
</dbReference>
<evidence type="ECO:0000313" key="1">
    <source>
        <dbReference type="EMBL" id="ASY10037.1"/>
    </source>
</evidence>
<dbReference type="InterPro" id="IPR029044">
    <property type="entry name" value="Nucleotide-diphossugar_trans"/>
</dbReference>
<gene>
    <name evidence="1" type="ORF">A1s21148_00350</name>
</gene>
<dbReference type="SUPFAM" id="SSF53448">
    <property type="entry name" value="Nucleotide-diphospho-sugar transferases"/>
    <property type="match status" value="1"/>
</dbReference>
<reference evidence="1 2" key="1">
    <citation type="submission" date="2016-07" db="EMBL/GenBank/DDBJ databases">
        <title>High microdiversification within the ubiquitous acI lineage of Actinobacteria.</title>
        <authorList>
            <person name="Neuenschwander S.M."/>
            <person name="Salcher M."/>
            <person name="Ghai R."/>
            <person name="Pernthaler J."/>
        </authorList>
    </citation>
    <scope>NUCLEOTIDE SEQUENCE [LARGE SCALE GENOMIC DNA]</scope>
    <source>
        <strain evidence="1">MMS-21-148</strain>
    </source>
</reference>
<dbReference type="AlphaFoldDB" id="A0AAD0DXU2"/>
<dbReference type="Gene3D" id="3.90.550.10">
    <property type="entry name" value="Spore Coat Polysaccharide Biosynthesis Protein SpsA, Chain A"/>
    <property type="match status" value="1"/>
</dbReference>
<evidence type="ECO:0008006" key="3">
    <source>
        <dbReference type="Google" id="ProtNLM"/>
    </source>
</evidence>
<sequence>MKPAPILVLGYNRPDYLKNLLEFLKDQKNLRLYISIDGPVLNNPRDEFLVKECQKLAIESKEWAETKLLFSGSNNGCYLGVTKAVDWFFANEEFGIILEDDLVFDSTAITFLTHGLSQFSKNVEIGAICAFSHLSPHSISDAPISTQMVSFPSSWGWATWRDRWAKLERDFSSYSYPLFISRSIKYGGLSGVRTWLQIRKRLEDEKLDSWAYRWLLTHSRYGWKVVVPSRSLITNIGFRQDATHTKNNKPILGIQSFIKEVSTPKFIFSNHIDQDYDRFLLRNIYGVIPIGEKIIAKIKSVFNKGIKI</sequence>
<name>A0AAD0DXU2_9ACTN</name>
<keyword evidence="2" id="KW-1185">Reference proteome</keyword>
<organism evidence="1 2">
    <name type="scientific">Candidatus Planktophila lacus</name>
    <dbReference type="NCBI Taxonomy" id="1884913"/>
    <lineage>
        <taxon>Bacteria</taxon>
        <taxon>Bacillati</taxon>
        <taxon>Actinomycetota</taxon>
        <taxon>Actinomycetes</taxon>
        <taxon>Candidatus Nanopelagicales</taxon>
        <taxon>Candidatus Nanopelagicaceae</taxon>
        <taxon>Candidatus Planktophila</taxon>
    </lineage>
</organism>
<dbReference type="KEGG" id="plan:A1s21148_00350"/>
<dbReference type="EMBL" id="CP016769">
    <property type="protein sequence ID" value="ASY10037.1"/>
    <property type="molecule type" value="Genomic_DNA"/>
</dbReference>
<protein>
    <recommendedName>
        <fullName evidence="3">Glycosyltransferase</fullName>
    </recommendedName>
</protein>
<dbReference type="RefSeq" id="WP_095670524.1">
    <property type="nucleotide sequence ID" value="NZ_CP016769.1"/>
</dbReference>
<evidence type="ECO:0000313" key="2">
    <source>
        <dbReference type="Proteomes" id="UP000217144"/>
    </source>
</evidence>